<keyword evidence="1" id="KW-0175">Coiled coil</keyword>
<dbReference type="Proteomes" id="UP001642464">
    <property type="component" value="Unassembled WGS sequence"/>
</dbReference>
<sequence>MGPEQRLRHAERWPERHHVLTIPCVSLHAGPRQAEGEEEVPVMGLMGSGHVPRRRSKMSKQDEAPSQGPAPRASDSAGSLGRALTRLTHVLPKRKVSDLEEQLFAPKEESEYWEKRKRARPGGTGSCKHLGAQSSLGAAGAGGFSDEGDDELINAGTLGGVFWADFVGQMGNGMAEGEQTPKNIFFGVRELARLGCRLSLAPGLDALEPAGGCLFEKGRDPAPGRKKGVKEEELQSGEPGGVLKTIFKFMNLGQGGAGTLRFWWFYALHRVVAEKCGRRLRLVFLDLVLKAGYRFKYRSLLSDVLERSGPLVPGGRVHWKPTPQQQTQLQELQMHLPYPDIVSCGRAALAKAVKGEPALRAVEVAAEEELEAEEVEALEEEVEELEELEAASVSSGSSTEELEPSGSGTWELWWDGLEVCIPFWRRGRSYRPILLHVSFQQLRVEAEVLEKESIEGQQGRLAPFSLWCSLKSFSVASPEAGRHRPGAREILQVRRPVKMSSTLFDASYRVAPPEMLPGDVFAFVVQAKATGQAKEISAVLHAPELKLLLWEPLLLTLKAFTTRSGGRAGRGTLSLLERGRTTVGPMDGRVTAENGRVGPSKVKATFETVTSSIGTIRGEEEAHERTRFTKRLQAAQRFFERYAVIRDEVALDLVVHLGAIQVFQVGQFSKDQLGVEEARIFPRRVWAKVAHDEIAKSCALGIEDVGRGPAAPWIAGASHAEPGVRQEAPVEPPLGGLGASRRWNWCCVNKAASDPQAWPAPQPTVQRSGGGEGLMQLAFWKVRESDFGAWIHEQEEEWRGKIFFGRQSF</sequence>
<keyword evidence="4" id="KW-1185">Reference proteome</keyword>
<evidence type="ECO:0000256" key="1">
    <source>
        <dbReference type="SAM" id="Coils"/>
    </source>
</evidence>
<name>A0ABP0PP95_9DINO</name>
<feature type="region of interest" description="Disordered" evidence="2">
    <location>
        <begin position="32"/>
        <end position="79"/>
    </location>
</feature>
<feature type="coiled-coil region" evidence="1">
    <location>
        <begin position="361"/>
        <end position="395"/>
    </location>
</feature>
<protein>
    <submittedName>
        <fullName evidence="3">Uncharacterized protein</fullName>
    </submittedName>
</protein>
<evidence type="ECO:0000256" key="2">
    <source>
        <dbReference type="SAM" id="MobiDB-lite"/>
    </source>
</evidence>
<proteinExistence type="predicted"/>
<evidence type="ECO:0000313" key="4">
    <source>
        <dbReference type="Proteomes" id="UP001642464"/>
    </source>
</evidence>
<comment type="caution">
    <text evidence="3">The sequence shown here is derived from an EMBL/GenBank/DDBJ whole genome shotgun (WGS) entry which is preliminary data.</text>
</comment>
<evidence type="ECO:0000313" key="3">
    <source>
        <dbReference type="EMBL" id="CAK9077288.1"/>
    </source>
</evidence>
<accession>A0ABP0PP95</accession>
<dbReference type="EMBL" id="CAXAMM010037557">
    <property type="protein sequence ID" value="CAK9077288.1"/>
    <property type="molecule type" value="Genomic_DNA"/>
</dbReference>
<organism evidence="3 4">
    <name type="scientific">Durusdinium trenchii</name>
    <dbReference type="NCBI Taxonomy" id="1381693"/>
    <lineage>
        <taxon>Eukaryota</taxon>
        <taxon>Sar</taxon>
        <taxon>Alveolata</taxon>
        <taxon>Dinophyceae</taxon>
        <taxon>Suessiales</taxon>
        <taxon>Symbiodiniaceae</taxon>
        <taxon>Durusdinium</taxon>
    </lineage>
</organism>
<gene>
    <name evidence="3" type="ORF">SCF082_LOCUS37095</name>
</gene>
<reference evidence="3 4" key="1">
    <citation type="submission" date="2024-02" db="EMBL/GenBank/DDBJ databases">
        <authorList>
            <person name="Chen Y."/>
            <person name="Shah S."/>
            <person name="Dougan E. K."/>
            <person name="Thang M."/>
            <person name="Chan C."/>
        </authorList>
    </citation>
    <scope>NUCLEOTIDE SEQUENCE [LARGE SCALE GENOMIC DNA]</scope>
</reference>